<gene>
    <name evidence="2" type="ORF">V9T40_004418</name>
</gene>
<feature type="region of interest" description="Disordered" evidence="1">
    <location>
        <begin position="86"/>
        <end position="109"/>
    </location>
</feature>
<proteinExistence type="predicted"/>
<organism evidence="2 3">
    <name type="scientific">Parthenolecanium corni</name>
    <dbReference type="NCBI Taxonomy" id="536013"/>
    <lineage>
        <taxon>Eukaryota</taxon>
        <taxon>Metazoa</taxon>
        <taxon>Ecdysozoa</taxon>
        <taxon>Arthropoda</taxon>
        <taxon>Hexapoda</taxon>
        <taxon>Insecta</taxon>
        <taxon>Pterygota</taxon>
        <taxon>Neoptera</taxon>
        <taxon>Paraneoptera</taxon>
        <taxon>Hemiptera</taxon>
        <taxon>Sternorrhyncha</taxon>
        <taxon>Coccoidea</taxon>
        <taxon>Coccidae</taxon>
        <taxon>Parthenolecanium</taxon>
    </lineage>
</organism>
<evidence type="ECO:0000313" key="2">
    <source>
        <dbReference type="EMBL" id="KAK7604145.1"/>
    </source>
</evidence>
<protein>
    <submittedName>
        <fullName evidence="2">Uncharacterized protein</fullName>
    </submittedName>
</protein>
<sequence>MLCRTAAKLRFLHRIKLFGDRTEKLILEDATSESDQLKKPARNQRCMACNPAELPKTKPIPEERIPWQPKVIREFIDDRRDDRTWFRNQPNHRCHTSIPIQQPKPPTRPKPLLRLRSRTEPNISCIVSNQKSSREKPLTVVLKFPQSVQVALNASIK</sequence>
<evidence type="ECO:0000313" key="3">
    <source>
        <dbReference type="Proteomes" id="UP001367676"/>
    </source>
</evidence>
<dbReference type="Proteomes" id="UP001367676">
    <property type="component" value="Unassembled WGS sequence"/>
</dbReference>
<reference evidence="2 3" key="1">
    <citation type="submission" date="2024-03" db="EMBL/GenBank/DDBJ databases">
        <title>Adaptation during the transition from Ophiocordyceps entomopathogen to insect associate is accompanied by gene loss and intensified selection.</title>
        <authorList>
            <person name="Ward C.M."/>
            <person name="Onetto C.A."/>
            <person name="Borneman A.R."/>
        </authorList>
    </citation>
    <scope>NUCLEOTIDE SEQUENCE [LARGE SCALE GENOMIC DNA]</scope>
    <source>
        <strain evidence="2">AWRI1</strain>
        <tissue evidence="2">Single Adult Female</tissue>
    </source>
</reference>
<keyword evidence="3" id="KW-1185">Reference proteome</keyword>
<evidence type="ECO:0000256" key="1">
    <source>
        <dbReference type="SAM" id="MobiDB-lite"/>
    </source>
</evidence>
<comment type="caution">
    <text evidence="2">The sequence shown here is derived from an EMBL/GenBank/DDBJ whole genome shotgun (WGS) entry which is preliminary data.</text>
</comment>
<dbReference type="AlphaFoldDB" id="A0AAN9YB04"/>
<dbReference type="EMBL" id="JBBCAQ010000004">
    <property type="protein sequence ID" value="KAK7604145.1"/>
    <property type="molecule type" value="Genomic_DNA"/>
</dbReference>
<name>A0AAN9YB04_9HEMI</name>
<accession>A0AAN9YB04</accession>